<keyword evidence="3" id="KW-0633">Potassium transport</keyword>
<accession>A0A315EVH8</accession>
<evidence type="ECO:0000256" key="10">
    <source>
        <dbReference type="ARBA" id="ARBA00023136"/>
    </source>
</evidence>
<keyword evidence="5" id="KW-0631">Potassium channel</keyword>
<evidence type="ECO:0000256" key="6">
    <source>
        <dbReference type="ARBA" id="ARBA00022882"/>
    </source>
</evidence>
<evidence type="ECO:0000256" key="1">
    <source>
        <dbReference type="ARBA" id="ARBA00004141"/>
    </source>
</evidence>
<reference evidence="14 15" key="1">
    <citation type="submission" date="2017-04" db="EMBL/GenBank/DDBJ databases">
        <title>Unexpected and diverse lifestyles within the genus Limnohabitans.</title>
        <authorList>
            <person name="Kasalicky V."/>
            <person name="Mehrshad M."/>
            <person name="Andrei S.-A."/>
            <person name="Salcher M."/>
            <person name="Kratochvilova H."/>
            <person name="Simek K."/>
            <person name="Ghai R."/>
        </authorList>
    </citation>
    <scope>NUCLEOTIDE SEQUENCE [LARGE SCALE GENOMIC DNA]</scope>
    <source>
        <strain evidence="14 15">MWH-C5</strain>
    </source>
</reference>
<dbReference type="SUPFAM" id="SSF81324">
    <property type="entry name" value="Voltage-gated potassium channels"/>
    <property type="match status" value="2"/>
</dbReference>
<dbReference type="EMBL" id="NESP01000001">
    <property type="protein sequence ID" value="PUE59954.1"/>
    <property type="molecule type" value="Genomic_DNA"/>
</dbReference>
<evidence type="ECO:0000256" key="7">
    <source>
        <dbReference type="ARBA" id="ARBA00022958"/>
    </source>
</evidence>
<dbReference type="GO" id="GO:0005249">
    <property type="term" value="F:voltage-gated potassium channel activity"/>
    <property type="evidence" value="ECO:0007669"/>
    <property type="project" value="InterPro"/>
</dbReference>
<gene>
    <name evidence="14" type="ORF">B9Z44_10420</name>
</gene>
<evidence type="ECO:0000256" key="12">
    <source>
        <dbReference type="SAM" id="Phobius"/>
    </source>
</evidence>
<organism evidence="14 15">
    <name type="scientific">Limnohabitans curvus</name>
    <dbReference type="NCBI Taxonomy" id="323423"/>
    <lineage>
        <taxon>Bacteria</taxon>
        <taxon>Pseudomonadati</taxon>
        <taxon>Pseudomonadota</taxon>
        <taxon>Betaproteobacteria</taxon>
        <taxon>Burkholderiales</taxon>
        <taxon>Comamonadaceae</taxon>
        <taxon>Limnohabitans</taxon>
    </lineage>
</organism>
<feature type="transmembrane region" description="Helical" evidence="12">
    <location>
        <begin position="203"/>
        <end position="221"/>
    </location>
</feature>
<protein>
    <recommendedName>
        <fullName evidence="13">Ion transport domain-containing protein</fullName>
    </recommendedName>
</protein>
<evidence type="ECO:0000313" key="15">
    <source>
        <dbReference type="Proteomes" id="UP000251341"/>
    </source>
</evidence>
<evidence type="ECO:0000256" key="2">
    <source>
        <dbReference type="ARBA" id="ARBA00022448"/>
    </source>
</evidence>
<feature type="transmembrane region" description="Helical" evidence="12">
    <location>
        <begin position="227"/>
        <end position="248"/>
    </location>
</feature>
<feature type="transmembrane region" description="Helical" evidence="12">
    <location>
        <begin position="400"/>
        <end position="421"/>
    </location>
</feature>
<evidence type="ECO:0000256" key="9">
    <source>
        <dbReference type="ARBA" id="ARBA00023065"/>
    </source>
</evidence>
<evidence type="ECO:0000256" key="4">
    <source>
        <dbReference type="ARBA" id="ARBA00022692"/>
    </source>
</evidence>
<dbReference type="AlphaFoldDB" id="A0A315EVH8"/>
<comment type="caution">
    <text evidence="14">The sequence shown here is derived from an EMBL/GenBank/DDBJ whole genome shotgun (WGS) entry which is preliminary data.</text>
</comment>
<keyword evidence="8 12" id="KW-1133">Transmembrane helix</keyword>
<evidence type="ECO:0000256" key="8">
    <source>
        <dbReference type="ARBA" id="ARBA00022989"/>
    </source>
</evidence>
<keyword evidence="4 12" id="KW-0812">Transmembrane</keyword>
<dbReference type="InterPro" id="IPR028325">
    <property type="entry name" value="VG_K_chnl"/>
</dbReference>
<keyword evidence="10 12" id="KW-0472">Membrane</keyword>
<keyword evidence="11" id="KW-0407">Ion channel</keyword>
<keyword evidence="6" id="KW-0851">Voltage-gated channel</keyword>
<evidence type="ECO:0000256" key="3">
    <source>
        <dbReference type="ARBA" id="ARBA00022538"/>
    </source>
</evidence>
<dbReference type="RefSeq" id="WP_108359249.1">
    <property type="nucleotide sequence ID" value="NZ_NESP01000001.1"/>
</dbReference>
<comment type="subcellular location">
    <subcellularLocation>
        <location evidence="1">Membrane</location>
        <topology evidence="1">Multi-pass membrane protein</topology>
    </subcellularLocation>
</comment>
<dbReference type="Pfam" id="PF00520">
    <property type="entry name" value="Ion_trans"/>
    <property type="match status" value="2"/>
</dbReference>
<feature type="transmembrane region" description="Helical" evidence="12">
    <location>
        <begin position="118"/>
        <end position="141"/>
    </location>
</feature>
<feature type="domain" description="Ion transport" evidence="13">
    <location>
        <begin position="202"/>
        <end position="424"/>
    </location>
</feature>
<feature type="transmembrane region" description="Helical" evidence="12">
    <location>
        <begin position="280"/>
        <end position="299"/>
    </location>
</feature>
<dbReference type="PANTHER" id="PTHR11537:SF254">
    <property type="entry name" value="POTASSIUM VOLTAGE-GATED CHANNEL PROTEIN SHAB"/>
    <property type="match status" value="1"/>
</dbReference>
<dbReference type="InterPro" id="IPR027359">
    <property type="entry name" value="Volt_channel_dom_sf"/>
</dbReference>
<keyword evidence="9" id="KW-0406">Ion transport</keyword>
<dbReference type="InterPro" id="IPR005821">
    <property type="entry name" value="Ion_trans_dom"/>
</dbReference>
<feature type="transmembrane region" description="Helical" evidence="12">
    <location>
        <begin position="369"/>
        <end position="388"/>
    </location>
</feature>
<dbReference type="Proteomes" id="UP000251341">
    <property type="component" value="Unassembled WGS sequence"/>
</dbReference>
<dbReference type="Gene3D" id="1.20.120.350">
    <property type="entry name" value="Voltage-gated potassium channels. Chain C"/>
    <property type="match status" value="2"/>
</dbReference>
<dbReference type="GO" id="GO:0001508">
    <property type="term" value="P:action potential"/>
    <property type="evidence" value="ECO:0007669"/>
    <property type="project" value="TreeGrafter"/>
</dbReference>
<feature type="transmembrane region" description="Helical" evidence="12">
    <location>
        <begin position="84"/>
        <end position="106"/>
    </location>
</feature>
<evidence type="ECO:0000256" key="11">
    <source>
        <dbReference type="ARBA" id="ARBA00023303"/>
    </source>
</evidence>
<keyword evidence="7" id="KW-0630">Potassium</keyword>
<proteinExistence type="predicted"/>
<dbReference type="GO" id="GO:0008076">
    <property type="term" value="C:voltage-gated potassium channel complex"/>
    <property type="evidence" value="ECO:0007669"/>
    <property type="project" value="InterPro"/>
</dbReference>
<evidence type="ECO:0000256" key="5">
    <source>
        <dbReference type="ARBA" id="ARBA00022826"/>
    </source>
</evidence>
<evidence type="ECO:0000313" key="14">
    <source>
        <dbReference type="EMBL" id="PUE59954.1"/>
    </source>
</evidence>
<feature type="domain" description="Ion transport" evidence="13">
    <location>
        <begin position="56"/>
        <end position="166"/>
    </location>
</feature>
<keyword evidence="15" id="KW-1185">Reference proteome</keyword>
<sequence length="546" mass="62045">MEMTKQDKFLQDLNVEAILGQDQEANIPRDLPMRKWLYSWLLDPNIPGNLQAALDKWISYLIIANLFTLMFEHVPAVYEPYRAWFELFDIFSVAVFTIEYALRLYLAPEDEEFKNRKSARWGFVSSPFAIIDFLAVAPFYLKAFIPIDLRVLRFLRLLRILKLFRVLIPAIAEFKELNKDRTFRQKVHALVFPSNYGGTMQNIFEVFIAVWVLLSVLAVILESVKGIHYVLHLQFVILDAVAVGIFTLEYCMRIYSCVEEPGYKGAVMGRFKQAKSPSTFIDFLAVLPFFLEVFLHHLMDLRFLRVFRLARLLKLTRGSDATAVLVKVVVREWPVMSAATFIMFLLLVLTASLGYLFEYDAQPEKFENIPTSIYWAVITLASVGYGDISPVTPMGRAMTSILALMGIGIFAIPAALLASAFSDELVKERDQLKANLFSILKDGHISDEEAAVIRAEAKRLHLTVAEVNALIEVVVKEHELEERNPLPIHKIAENPALAVEHFKVLLGQIRQLGVQTDEAKFEAAAQQGARLSSSELALWHKIQGNS</sequence>
<keyword evidence="2" id="KW-0813">Transport</keyword>
<dbReference type="Gene3D" id="1.10.287.70">
    <property type="match status" value="1"/>
</dbReference>
<name>A0A315EVH8_9BURK</name>
<evidence type="ECO:0000259" key="13">
    <source>
        <dbReference type="Pfam" id="PF00520"/>
    </source>
</evidence>
<dbReference type="PRINTS" id="PR00169">
    <property type="entry name" value="KCHANNEL"/>
</dbReference>
<feature type="transmembrane region" description="Helical" evidence="12">
    <location>
        <begin position="57"/>
        <end position="78"/>
    </location>
</feature>
<feature type="transmembrane region" description="Helical" evidence="12">
    <location>
        <begin position="335"/>
        <end position="357"/>
    </location>
</feature>
<dbReference type="PANTHER" id="PTHR11537">
    <property type="entry name" value="VOLTAGE-GATED POTASSIUM CHANNEL"/>
    <property type="match status" value="1"/>
</dbReference>